<dbReference type="AlphaFoldDB" id="A0A319DHS6"/>
<dbReference type="Proteomes" id="UP000247810">
    <property type="component" value="Unassembled WGS sequence"/>
</dbReference>
<keyword evidence="3" id="KW-1185">Reference proteome</keyword>
<evidence type="ECO:0000313" key="3">
    <source>
        <dbReference type="Proteomes" id="UP000247810"/>
    </source>
</evidence>
<organism evidence="2 3">
    <name type="scientific">Aspergillus ellipticus CBS 707.79</name>
    <dbReference type="NCBI Taxonomy" id="1448320"/>
    <lineage>
        <taxon>Eukaryota</taxon>
        <taxon>Fungi</taxon>
        <taxon>Dikarya</taxon>
        <taxon>Ascomycota</taxon>
        <taxon>Pezizomycotina</taxon>
        <taxon>Eurotiomycetes</taxon>
        <taxon>Eurotiomycetidae</taxon>
        <taxon>Eurotiales</taxon>
        <taxon>Aspergillaceae</taxon>
        <taxon>Aspergillus</taxon>
        <taxon>Aspergillus subgen. Circumdati</taxon>
    </lineage>
</organism>
<sequence>MGMGASMHPSVRMTARLLSAGLRTVYTASRAEKEAGTRHRQPPARACWVLVPQPPTPARGENVGDSTDGPPPVIGRPHPALPKQAAPGRPRPSNQTRPNKLSWTEAGRWMVGDTPAAGPEW</sequence>
<evidence type="ECO:0000256" key="1">
    <source>
        <dbReference type="SAM" id="MobiDB-lite"/>
    </source>
</evidence>
<evidence type="ECO:0000313" key="2">
    <source>
        <dbReference type="EMBL" id="PYH96574.1"/>
    </source>
</evidence>
<dbReference type="VEuPathDB" id="FungiDB:BO71DRAFT_175134"/>
<reference evidence="2 3" key="1">
    <citation type="submission" date="2018-02" db="EMBL/GenBank/DDBJ databases">
        <title>The genomes of Aspergillus section Nigri reveals drivers in fungal speciation.</title>
        <authorList>
            <consortium name="DOE Joint Genome Institute"/>
            <person name="Vesth T.C."/>
            <person name="Nybo J."/>
            <person name="Theobald S."/>
            <person name="Brandl J."/>
            <person name="Frisvad J.C."/>
            <person name="Nielsen K.F."/>
            <person name="Lyhne E.K."/>
            <person name="Kogle M.E."/>
            <person name="Kuo A."/>
            <person name="Riley R."/>
            <person name="Clum A."/>
            <person name="Nolan M."/>
            <person name="Lipzen A."/>
            <person name="Salamov A."/>
            <person name="Henrissat B."/>
            <person name="Wiebenga A."/>
            <person name="De vries R.P."/>
            <person name="Grigoriev I.V."/>
            <person name="Mortensen U.H."/>
            <person name="Andersen M.R."/>
            <person name="Baker S.E."/>
        </authorList>
    </citation>
    <scope>NUCLEOTIDE SEQUENCE [LARGE SCALE GENOMIC DNA]</scope>
    <source>
        <strain evidence="2 3">CBS 707.79</strain>
    </source>
</reference>
<gene>
    <name evidence="2" type="ORF">BO71DRAFT_175134</name>
</gene>
<name>A0A319DHS6_9EURO</name>
<proteinExistence type="predicted"/>
<dbReference type="EMBL" id="KZ825836">
    <property type="protein sequence ID" value="PYH96574.1"/>
    <property type="molecule type" value="Genomic_DNA"/>
</dbReference>
<protein>
    <submittedName>
        <fullName evidence="2">Uncharacterized protein</fullName>
    </submittedName>
</protein>
<feature type="compositionally biased region" description="Polar residues" evidence="1">
    <location>
        <begin position="92"/>
        <end position="102"/>
    </location>
</feature>
<accession>A0A319DHS6</accession>
<feature type="region of interest" description="Disordered" evidence="1">
    <location>
        <begin position="30"/>
        <end position="121"/>
    </location>
</feature>